<proteinExistence type="predicted"/>
<dbReference type="EMBL" id="UHDK01000001">
    <property type="protein sequence ID" value="SUM31698.1"/>
    <property type="molecule type" value="Genomic_DNA"/>
</dbReference>
<gene>
    <name evidence="1" type="ORF">NCTC12195_01133</name>
</gene>
<organism evidence="1 2">
    <name type="scientific">Staphylococcus gallinarum</name>
    <dbReference type="NCBI Taxonomy" id="1293"/>
    <lineage>
        <taxon>Bacteria</taxon>
        <taxon>Bacillati</taxon>
        <taxon>Bacillota</taxon>
        <taxon>Bacilli</taxon>
        <taxon>Bacillales</taxon>
        <taxon>Staphylococcaceae</taxon>
        <taxon>Staphylococcus</taxon>
    </lineage>
</organism>
<evidence type="ECO:0000313" key="1">
    <source>
        <dbReference type="EMBL" id="SUM31698.1"/>
    </source>
</evidence>
<reference evidence="1 2" key="1">
    <citation type="submission" date="2018-06" db="EMBL/GenBank/DDBJ databases">
        <authorList>
            <consortium name="Pathogen Informatics"/>
            <person name="Doyle S."/>
        </authorList>
    </citation>
    <scope>NUCLEOTIDE SEQUENCE [LARGE SCALE GENOMIC DNA]</scope>
    <source>
        <strain evidence="1 2">NCTC12195</strain>
    </source>
</reference>
<name>A0A380FBZ0_STAGA</name>
<protein>
    <submittedName>
        <fullName evidence="1">Uncharacterized protein</fullName>
    </submittedName>
</protein>
<dbReference type="AlphaFoldDB" id="A0A380FBZ0"/>
<dbReference type="Proteomes" id="UP000255277">
    <property type="component" value="Unassembled WGS sequence"/>
</dbReference>
<sequence length="144" mass="16900">MAFLFKAYLNNRGGRMIDGKYADYKGETYKVVEIISQEVVLVTEDNHAVEHGFEAQTTHHSNHTLYFKQVPRTDLDELYELFQEARYEGSVFDLYQDTEGDYYIGTEDEDKASTFGLTKTDTDYFSKYVTEEEIEKIIYRSHIE</sequence>
<accession>A0A380FBZ0</accession>
<evidence type="ECO:0000313" key="2">
    <source>
        <dbReference type="Proteomes" id="UP000255277"/>
    </source>
</evidence>